<accession>A0A1F5WFX9</accession>
<reference evidence="2 3" key="1">
    <citation type="journal article" date="2016" name="Nat. Commun.">
        <title>Thousands of microbial genomes shed light on interconnected biogeochemical processes in an aquifer system.</title>
        <authorList>
            <person name="Anantharaman K."/>
            <person name="Brown C.T."/>
            <person name="Hug L.A."/>
            <person name="Sharon I."/>
            <person name="Castelle C.J."/>
            <person name="Probst A.J."/>
            <person name="Thomas B.C."/>
            <person name="Singh A."/>
            <person name="Wilkins M.J."/>
            <person name="Karaoz U."/>
            <person name="Brodie E.L."/>
            <person name="Williams K.H."/>
            <person name="Hubbard S.S."/>
            <person name="Banfield J.F."/>
        </authorList>
    </citation>
    <scope>NUCLEOTIDE SEQUENCE [LARGE SCALE GENOMIC DNA]</scope>
</reference>
<protein>
    <recommendedName>
        <fullName evidence="4">Glycosyltransferase subfamily 4-like N-terminal domain-containing protein</fullName>
    </recommendedName>
</protein>
<dbReference type="EMBL" id="MFHQ01000011">
    <property type="protein sequence ID" value="OGF74598.1"/>
    <property type="molecule type" value="Genomic_DNA"/>
</dbReference>
<sequence>MNVIYVANTRLPTEKAHGYQIMKMCEALASQGCVVELVVPRRKRFIVKDPFSYWVVARIFRIIELPTTDFISGNTVPRKIAFLIDAASFAFQAFRYTRKKRDINAVFARDREIAFLSLIVKTTMIFEVHFLPRMMRLYRFLWRNIYAIITITHGLKVLLKNADFDERRIAVLPDGVDLNVFKNLPPKAKLRKELGISDDQFIVLYAGQLFSWKGIQTLIASAKKLPKENAVFIIGGSGTDIQKLKSEASNNVVFVGHVLPQQVPKWLCVADILVLPNSARFDISKYYTSPLKLFEYMASGVPIVASDLPSLREILNERNAFFFEPDNAVSLADTLIAVRNNYVEAEKRAKRARDEVRRYTWERRAEHICAILRNI</sequence>
<evidence type="ECO:0008006" key="4">
    <source>
        <dbReference type="Google" id="ProtNLM"/>
    </source>
</evidence>
<dbReference type="STRING" id="1798338.A3J56_02260"/>
<evidence type="ECO:0000256" key="1">
    <source>
        <dbReference type="SAM" id="Coils"/>
    </source>
</evidence>
<dbReference type="Proteomes" id="UP000178406">
    <property type="component" value="Unassembled WGS sequence"/>
</dbReference>
<evidence type="ECO:0000313" key="3">
    <source>
        <dbReference type="Proteomes" id="UP000178406"/>
    </source>
</evidence>
<comment type="caution">
    <text evidence="2">The sequence shown here is derived from an EMBL/GenBank/DDBJ whole genome shotgun (WGS) entry which is preliminary data.</text>
</comment>
<dbReference type="Pfam" id="PF13692">
    <property type="entry name" value="Glyco_trans_1_4"/>
    <property type="match status" value="1"/>
</dbReference>
<proteinExistence type="predicted"/>
<feature type="coiled-coil region" evidence="1">
    <location>
        <begin position="335"/>
        <end position="362"/>
    </location>
</feature>
<dbReference type="SUPFAM" id="SSF53756">
    <property type="entry name" value="UDP-Glycosyltransferase/glycogen phosphorylase"/>
    <property type="match status" value="1"/>
</dbReference>
<organism evidence="2 3">
    <name type="scientific">Candidatus Giovannonibacteria bacterium RIFCSPHIGHO2_02_FULL_46_20</name>
    <dbReference type="NCBI Taxonomy" id="1798338"/>
    <lineage>
        <taxon>Bacteria</taxon>
        <taxon>Candidatus Giovannoniibacteriota</taxon>
    </lineage>
</organism>
<evidence type="ECO:0000313" key="2">
    <source>
        <dbReference type="EMBL" id="OGF74598.1"/>
    </source>
</evidence>
<dbReference type="Gene3D" id="3.40.50.2000">
    <property type="entry name" value="Glycogen Phosphorylase B"/>
    <property type="match status" value="2"/>
</dbReference>
<dbReference type="AlphaFoldDB" id="A0A1F5WFX9"/>
<keyword evidence="1" id="KW-0175">Coiled coil</keyword>
<dbReference type="PANTHER" id="PTHR12526">
    <property type="entry name" value="GLYCOSYLTRANSFERASE"/>
    <property type="match status" value="1"/>
</dbReference>
<name>A0A1F5WFX9_9BACT</name>
<dbReference type="CDD" id="cd03794">
    <property type="entry name" value="GT4_WbuB-like"/>
    <property type="match status" value="1"/>
</dbReference>
<gene>
    <name evidence="2" type="ORF">A3J56_02260</name>
</gene>